<evidence type="ECO:0000256" key="2">
    <source>
        <dbReference type="SAM" id="MobiDB-lite"/>
    </source>
</evidence>
<reference evidence="4 5" key="1">
    <citation type="journal article" date="2008" name="Nature">
        <title>The Trichoplax genome and the nature of placozoans.</title>
        <authorList>
            <person name="Srivastava M."/>
            <person name="Begovic E."/>
            <person name="Chapman J."/>
            <person name="Putnam N.H."/>
            <person name="Hellsten U."/>
            <person name="Kawashima T."/>
            <person name="Kuo A."/>
            <person name="Mitros T."/>
            <person name="Salamov A."/>
            <person name="Carpenter M.L."/>
            <person name="Signorovitch A.Y."/>
            <person name="Moreno M.A."/>
            <person name="Kamm K."/>
            <person name="Grimwood J."/>
            <person name="Schmutz J."/>
            <person name="Shapiro H."/>
            <person name="Grigoriev I.V."/>
            <person name="Buss L.W."/>
            <person name="Schierwater B."/>
            <person name="Dellaporta S.L."/>
            <person name="Rokhsar D.S."/>
        </authorList>
    </citation>
    <scope>NUCLEOTIDE SEQUENCE [LARGE SCALE GENOMIC DNA]</scope>
    <source>
        <strain evidence="4 5">Grell-BS-1999</strain>
    </source>
</reference>
<organism evidence="4 5">
    <name type="scientific">Trichoplax adhaerens</name>
    <name type="common">Trichoplax reptans</name>
    <dbReference type="NCBI Taxonomy" id="10228"/>
    <lineage>
        <taxon>Eukaryota</taxon>
        <taxon>Metazoa</taxon>
        <taxon>Placozoa</taxon>
        <taxon>Uniplacotomia</taxon>
        <taxon>Trichoplacea</taxon>
        <taxon>Trichoplacidae</taxon>
        <taxon>Trichoplax</taxon>
    </lineage>
</organism>
<feature type="compositionally biased region" description="Basic residues" evidence="2">
    <location>
        <begin position="224"/>
        <end position="234"/>
    </location>
</feature>
<dbReference type="eggNOG" id="KOG2809">
    <property type="taxonomic scope" value="Eukaryota"/>
</dbReference>
<dbReference type="CTD" id="6752976"/>
<dbReference type="PANTHER" id="PTHR23149">
    <property type="entry name" value="G PATCH DOMAIN CONTAINING PROTEIN"/>
    <property type="match status" value="1"/>
</dbReference>
<protein>
    <recommendedName>
        <fullName evidence="1">G patch domain-containing protein 4</fullName>
    </recommendedName>
</protein>
<evidence type="ECO:0000313" key="4">
    <source>
        <dbReference type="EMBL" id="EDV25730.1"/>
    </source>
</evidence>
<dbReference type="STRING" id="10228.B3RU27"/>
<feature type="region of interest" description="Disordered" evidence="2">
    <location>
        <begin position="80"/>
        <end position="99"/>
    </location>
</feature>
<sequence>MALTNSFARRQLEKHGWQQGKGLGKDEDGIAEAVKVNIKQDTAGVGHDPGKEFTFHWWEHVFNKAADNIVIKKDDKGKIQMATKSSNGRKKSKAETSKDKKKLYNQFVKAGDKDQATDIDSPFEVLKNARHFQEKEVTNPDKVYLACGARTAHKAARHGHKLSGKLQRLQQQEEKILSASQINSTRDVIKKKSKRKNKDSSNSTNTKSSSKRKRASVECTKEKRDHKKKKSKKK</sequence>
<dbReference type="GO" id="GO:0005730">
    <property type="term" value="C:nucleolus"/>
    <property type="evidence" value="ECO:0000318"/>
    <property type="project" value="GO_Central"/>
</dbReference>
<dbReference type="OMA" id="MGDNAGE"/>
<dbReference type="Proteomes" id="UP000009022">
    <property type="component" value="Unassembled WGS sequence"/>
</dbReference>
<gene>
    <name evidence="4" type="ORF">TRIADDRAFT_63810</name>
</gene>
<evidence type="ECO:0000313" key="5">
    <source>
        <dbReference type="Proteomes" id="UP000009022"/>
    </source>
</evidence>
<dbReference type="SMART" id="SM00443">
    <property type="entry name" value="G_patch"/>
    <property type="match status" value="1"/>
</dbReference>
<feature type="region of interest" description="Disordered" evidence="2">
    <location>
        <begin position="1"/>
        <end position="25"/>
    </location>
</feature>
<dbReference type="InParanoid" id="B3RU27"/>
<dbReference type="InterPro" id="IPR000467">
    <property type="entry name" value="G_patch_dom"/>
</dbReference>
<evidence type="ECO:0000259" key="3">
    <source>
        <dbReference type="PROSITE" id="PS50174"/>
    </source>
</evidence>
<feature type="domain" description="G-patch" evidence="3">
    <location>
        <begin position="4"/>
        <end position="50"/>
    </location>
</feature>
<dbReference type="EMBL" id="DS985244">
    <property type="protein sequence ID" value="EDV25730.1"/>
    <property type="molecule type" value="Genomic_DNA"/>
</dbReference>
<dbReference type="HOGENOM" id="CLU_047130_2_0_1"/>
<proteinExistence type="predicted"/>
<name>B3RU27_TRIAD</name>
<dbReference type="OrthoDB" id="10019757at2759"/>
<dbReference type="PANTHER" id="PTHR23149:SF9">
    <property type="entry name" value="G PATCH DOMAIN-CONTAINING PROTEIN 4"/>
    <property type="match status" value="1"/>
</dbReference>
<dbReference type="KEGG" id="tad:TRIADDRAFT_63810"/>
<dbReference type="Pfam" id="PF01585">
    <property type="entry name" value="G-patch"/>
    <property type="match status" value="1"/>
</dbReference>
<feature type="region of interest" description="Disordered" evidence="2">
    <location>
        <begin position="177"/>
        <end position="234"/>
    </location>
</feature>
<keyword evidence="5" id="KW-1185">Reference proteome</keyword>
<dbReference type="GeneID" id="6752976"/>
<dbReference type="AlphaFoldDB" id="B3RU27"/>
<accession>B3RU27</accession>
<dbReference type="PhylomeDB" id="B3RU27"/>
<dbReference type="GO" id="GO:0003676">
    <property type="term" value="F:nucleic acid binding"/>
    <property type="evidence" value="ECO:0007669"/>
    <property type="project" value="InterPro"/>
</dbReference>
<dbReference type="InterPro" id="IPR050656">
    <property type="entry name" value="PINX1"/>
</dbReference>
<evidence type="ECO:0000256" key="1">
    <source>
        <dbReference type="ARBA" id="ARBA00040365"/>
    </source>
</evidence>
<dbReference type="RefSeq" id="XP_002111763.1">
    <property type="nucleotide sequence ID" value="XM_002111727.1"/>
</dbReference>
<dbReference type="PROSITE" id="PS50174">
    <property type="entry name" value="G_PATCH"/>
    <property type="match status" value="1"/>
</dbReference>